<evidence type="ECO:0000313" key="2">
    <source>
        <dbReference type="Proteomes" id="UP001497623"/>
    </source>
</evidence>
<organism evidence="1 2">
    <name type="scientific">Meganyctiphanes norvegica</name>
    <name type="common">Northern krill</name>
    <name type="synonym">Thysanopoda norvegica</name>
    <dbReference type="NCBI Taxonomy" id="48144"/>
    <lineage>
        <taxon>Eukaryota</taxon>
        <taxon>Metazoa</taxon>
        <taxon>Ecdysozoa</taxon>
        <taxon>Arthropoda</taxon>
        <taxon>Crustacea</taxon>
        <taxon>Multicrustacea</taxon>
        <taxon>Malacostraca</taxon>
        <taxon>Eumalacostraca</taxon>
        <taxon>Eucarida</taxon>
        <taxon>Euphausiacea</taxon>
        <taxon>Euphausiidae</taxon>
        <taxon>Meganyctiphanes</taxon>
    </lineage>
</organism>
<accession>A0AAV2R2S8</accession>
<name>A0AAV2R2S8_MEGNR</name>
<keyword evidence="2" id="KW-1185">Reference proteome</keyword>
<evidence type="ECO:0008006" key="3">
    <source>
        <dbReference type="Google" id="ProtNLM"/>
    </source>
</evidence>
<sequence length="147" mass="16432">MGLRSSAFCCQLVTEMVAKIASKEAFMLVYLDDFGGVEQADRAHVAFDQMGELLEYFGLDEAHEKAVVPTASMDWLGICFDTLECTMALKPGKLKDLLGWFLMLLSLKRVKKVLLQKVLGNLVWASAVIRTGAVFFNRLLVLVRKLN</sequence>
<dbReference type="PANTHER" id="PTHR33050">
    <property type="entry name" value="REVERSE TRANSCRIPTASE DOMAIN-CONTAINING PROTEIN"/>
    <property type="match status" value="1"/>
</dbReference>
<proteinExistence type="predicted"/>
<dbReference type="Proteomes" id="UP001497623">
    <property type="component" value="Unassembled WGS sequence"/>
</dbReference>
<dbReference type="AlphaFoldDB" id="A0AAV2R2S8"/>
<evidence type="ECO:0000313" key="1">
    <source>
        <dbReference type="EMBL" id="CAL4107269.1"/>
    </source>
</evidence>
<comment type="caution">
    <text evidence="1">The sequence shown here is derived from an EMBL/GenBank/DDBJ whole genome shotgun (WGS) entry which is preliminary data.</text>
</comment>
<dbReference type="PANTHER" id="PTHR33050:SF7">
    <property type="entry name" value="RIBONUCLEASE H"/>
    <property type="match status" value="1"/>
</dbReference>
<reference evidence="1 2" key="1">
    <citation type="submission" date="2024-05" db="EMBL/GenBank/DDBJ databases">
        <authorList>
            <person name="Wallberg A."/>
        </authorList>
    </citation>
    <scope>NUCLEOTIDE SEQUENCE [LARGE SCALE GENOMIC DNA]</scope>
</reference>
<gene>
    <name evidence="1" type="ORF">MNOR_LOCUS18523</name>
</gene>
<protein>
    <recommendedName>
        <fullName evidence="3">Reverse transcriptase domain-containing protein</fullName>
    </recommendedName>
</protein>
<dbReference type="InterPro" id="IPR052055">
    <property type="entry name" value="Hepadnavirus_pol/RT"/>
</dbReference>
<dbReference type="EMBL" id="CAXKWB010013306">
    <property type="protein sequence ID" value="CAL4107269.1"/>
    <property type="molecule type" value="Genomic_DNA"/>
</dbReference>